<gene>
    <name evidence="1" type="ORF">SAMN05444396_11179</name>
</gene>
<reference evidence="2" key="1">
    <citation type="submission" date="2016-11" db="EMBL/GenBank/DDBJ databases">
        <authorList>
            <person name="Varghese N."/>
            <person name="Submissions S."/>
        </authorList>
    </citation>
    <scope>NUCLEOTIDE SEQUENCE [LARGE SCALE GENOMIC DNA]</scope>
    <source>
        <strain evidence="2">DSM 19741</strain>
    </source>
</reference>
<protein>
    <submittedName>
        <fullName evidence="1">Uncharacterized protein</fullName>
    </submittedName>
</protein>
<dbReference type="EMBL" id="FQWE01000011">
    <property type="protein sequence ID" value="SHG41276.1"/>
    <property type="molecule type" value="Genomic_DNA"/>
</dbReference>
<evidence type="ECO:0000313" key="1">
    <source>
        <dbReference type="EMBL" id="SHG41276.1"/>
    </source>
</evidence>
<keyword evidence="2" id="KW-1185">Reference proteome</keyword>
<dbReference type="AlphaFoldDB" id="A0A1M5JL29"/>
<name>A0A1M5JL29_9FLAO</name>
<evidence type="ECO:0000313" key="2">
    <source>
        <dbReference type="Proteomes" id="UP000184036"/>
    </source>
</evidence>
<organism evidence="1 2">
    <name type="scientific">Flavobacterium segetis</name>
    <dbReference type="NCBI Taxonomy" id="271157"/>
    <lineage>
        <taxon>Bacteria</taxon>
        <taxon>Pseudomonadati</taxon>
        <taxon>Bacteroidota</taxon>
        <taxon>Flavobacteriia</taxon>
        <taxon>Flavobacteriales</taxon>
        <taxon>Flavobacteriaceae</taxon>
        <taxon>Flavobacterium</taxon>
    </lineage>
</organism>
<proteinExistence type="predicted"/>
<dbReference type="Proteomes" id="UP000184036">
    <property type="component" value="Unassembled WGS sequence"/>
</dbReference>
<sequence>MLESYELIEKNEDKIKIELNVFKYFVRLLDYGGLRSNFDSIKLDSYKSTKIVFY</sequence>
<accession>A0A1M5JL29</accession>